<dbReference type="InterPro" id="IPR006977">
    <property type="entry name" value="Yip1_dom"/>
</dbReference>
<keyword evidence="12" id="KW-1185">Reference proteome</keyword>
<dbReference type="PANTHER" id="PTHR24104:SF25">
    <property type="entry name" value="PROTEIN LIN-41"/>
    <property type="match status" value="1"/>
</dbReference>
<feature type="chain" id="PRO_5037779136" description="Yip1 domain-containing protein" evidence="9">
    <location>
        <begin position="27"/>
        <end position="686"/>
    </location>
</feature>
<dbReference type="CDD" id="cd05819">
    <property type="entry name" value="NHL"/>
    <property type="match status" value="1"/>
</dbReference>
<evidence type="ECO:0000313" key="11">
    <source>
        <dbReference type="EMBL" id="GGD93497.1"/>
    </source>
</evidence>
<feature type="repeat" description="NHL" evidence="7">
    <location>
        <begin position="105"/>
        <end position="139"/>
    </location>
</feature>
<comment type="caution">
    <text evidence="11">The sequence shown here is derived from an EMBL/GenBank/DDBJ whole genome shotgun (WGS) entry which is preliminary data.</text>
</comment>
<dbReference type="InterPro" id="IPR050952">
    <property type="entry name" value="TRIM-NHL_E3_ligases"/>
</dbReference>
<dbReference type="EMBL" id="BMHP01000006">
    <property type="protein sequence ID" value="GGD93497.1"/>
    <property type="molecule type" value="Genomic_DNA"/>
</dbReference>
<accession>A0A916ZG32</accession>
<feature type="repeat" description="TPR" evidence="6">
    <location>
        <begin position="397"/>
        <end position="430"/>
    </location>
</feature>
<dbReference type="GO" id="GO:0008270">
    <property type="term" value="F:zinc ion binding"/>
    <property type="evidence" value="ECO:0007669"/>
    <property type="project" value="UniProtKB-KW"/>
</dbReference>
<evidence type="ECO:0000256" key="5">
    <source>
        <dbReference type="ARBA" id="ARBA00023136"/>
    </source>
</evidence>
<feature type="transmembrane region" description="Helical" evidence="8">
    <location>
        <begin position="578"/>
        <end position="598"/>
    </location>
</feature>
<dbReference type="SUPFAM" id="SSF48452">
    <property type="entry name" value="TPR-like"/>
    <property type="match status" value="1"/>
</dbReference>
<feature type="domain" description="Yip1" evidence="10">
    <location>
        <begin position="491"/>
        <end position="661"/>
    </location>
</feature>
<dbReference type="SUPFAM" id="SSF101898">
    <property type="entry name" value="NHL repeat"/>
    <property type="match status" value="1"/>
</dbReference>
<dbReference type="RefSeq" id="WP_188997936.1">
    <property type="nucleotide sequence ID" value="NZ_BMHP01000006.1"/>
</dbReference>
<dbReference type="Gene3D" id="1.25.40.10">
    <property type="entry name" value="Tetratricopeptide repeat domain"/>
    <property type="match status" value="1"/>
</dbReference>
<proteinExistence type="predicted"/>
<dbReference type="PROSITE" id="PS51125">
    <property type="entry name" value="NHL"/>
    <property type="match status" value="1"/>
</dbReference>
<feature type="transmembrane region" description="Helical" evidence="8">
    <location>
        <begin position="547"/>
        <end position="566"/>
    </location>
</feature>
<dbReference type="PANTHER" id="PTHR24104">
    <property type="entry name" value="E3 UBIQUITIN-PROTEIN LIGASE NHLRC1-RELATED"/>
    <property type="match status" value="1"/>
</dbReference>
<keyword evidence="5 8" id="KW-0472">Membrane</keyword>
<keyword evidence="6" id="KW-0802">TPR repeat</keyword>
<keyword evidence="2 8" id="KW-0812">Transmembrane</keyword>
<keyword evidence="3" id="KW-0677">Repeat</keyword>
<dbReference type="AlphaFoldDB" id="A0A916ZG32"/>
<protein>
    <recommendedName>
        <fullName evidence="10">Yip1 domain-containing protein</fullName>
    </recommendedName>
</protein>
<dbReference type="PROSITE" id="PS50005">
    <property type="entry name" value="TPR"/>
    <property type="match status" value="1"/>
</dbReference>
<reference evidence="11" key="2">
    <citation type="submission" date="2020-09" db="EMBL/GenBank/DDBJ databases">
        <authorList>
            <person name="Sun Q."/>
            <person name="Zhou Y."/>
        </authorList>
    </citation>
    <scope>NUCLEOTIDE SEQUENCE</scope>
    <source>
        <strain evidence="11">CGMCC 1.15178</strain>
    </source>
</reference>
<evidence type="ECO:0000259" key="10">
    <source>
        <dbReference type="Pfam" id="PF04893"/>
    </source>
</evidence>
<keyword evidence="9" id="KW-0732">Signal</keyword>
<keyword evidence="4 8" id="KW-1133">Transmembrane helix</keyword>
<evidence type="ECO:0000256" key="4">
    <source>
        <dbReference type="ARBA" id="ARBA00022989"/>
    </source>
</evidence>
<evidence type="ECO:0000313" key="12">
    <source>
        <dbReference type="Proteomes" id="UP000612456"/>
    </source>
</evidence>
<dbReference type="Pfam" id="PF01436">
    <property type="entry name" value="NHL"/>
    <property type="match status" value="1"/>
</dbReference>
<dbReference type="InterPro" id="IPR001258">
    <property type="entry name" value="NHL_repeat"/>
</dbReference>
<evidence type="ECO:0000256" key="6">
    <source>
        <dbReference type="PROSITE-ProRule" id="PRU00339"/>
    </source>
</evidence>
<dbReference type="InterPro" id="IPR011042">
    <property type="entry name" value="6-blade_b-propeller_TolB-like"/>
</dbReference>
<evidence type="ECO:0000256" key="9">
    <source>
        <dbReference type="SAM" id="SignalP"/>
    </source>
</evidence>
<feature type="transmembrane region" description="Helical" evidence="8">
    <location>
        <begin position="511"/>
        <end position="535"/>
    </location>
</feature>
<evidence type="ECO:0000256" key="7">
    <source>
        <dbReference type="PROSITE-ProRule" id="PRU00504"/>
    </source>
</evidence>
<dbReference type="GO" id="GO:0016020">
    <property type="term" value="C:membrane"/>
    <property type="evidence" value="ECO:0007669"/>
    <property type="project" value="UniProtKB-SubCell"/>
</dbReference>
<evidence type="ECO:0000256" key="2">
    <source>
        <dbReference type="ARBA" id="ARBA00022692"/>
    </source>
</evidence>
<dbReference type="Gene3D" id="2.120.10.30">
    <property type="entry name" value="TolB, C-terminal domain"/>
    <property type="match status" value="2"/>
</dbReference>
<dbReference type="Pfam" id="PF04893">
    <property type="entry name" value="Yip1"/>
    <property type="match status" value="1"/>
</dbReference>
<dbReference type="InterPro" id="IPR019734">
    <property type="entry name" value="TPR_rpt"/>
</dbReference>
<reference evidence="11" key="1">
    <citation type="journal article" date="2014" name="Int. J. Syst. Evol. Microbiol.">
        <title>Complete genome sequence of Corynebacterium casei LMG S-19264T (=DSM 44701T), isolated from a smear-ripened cheese.</title>
        <authorList>
            <consortium name="US DOE Joint Genome Institute (JGI-PGF)"/>
            <person name="Walter F."/>
            <person name="Albersmeier A."/>
            <person name="Kalinowski J."/>
            <person name="Ruckert C."/>
        </authorList>
    </citation>
    <scope>NUCLEOTIDE SEQUENCE</scope>
    <source>
        <strain evidence="11">CGMCC 1.15178</strain>
    </source>
</reference>
<feature type="transmembrane region" description="Helical" evidence="8">
    <location>
        <begin position="644"/>
        <end position="665"/>
    </location>
</feature>
<evidence type="ECO:0000256" key="8">
    <source>
        <dbReference type="SAM" id="Phobius"/>
    </source>
</evidence>
<dbReference type="InterPro" id="IPR011990">
    <property type="entry name" value="TPR-like_helical_dom_sf"/>
</dbReference>
<feature type="transmembrane region" description="Helical" evidence="8">
    <location>
        <begin position="610"/>
        <end position="632"/>
    </location>
</feature>
<dbReference type="Proteomes" id="UP000612456">
    <property type="component" value="Unassembled WGS sequence"/>
</dbReference>
<evidence type="ECO:0000256" key="1">
    <source>
        <dbReference type="ARBA" id="ARBA00004141"/>
    </source>
</evidence>
<sequence>MSRSVKWACLSLICWLALMPAGQALAAPPYETYSFDSQGKQFLVQAAYIPERMIGLESGELKFNSPEDVMIDDQDNLYVVESKGNRVVRLDNQYQLTQIYGDEDGPGKLKKPEGVFVTDDGQVYVADTGNKRIALFNGDGTFVREYKKPDSSYLPEGFRFEPMKLVVDKRGVMYLTLLSGYQGLMLMDSGTGEFRGFFGMNQVNFNLMDMLKRKLFTKAQLSLEGNKLPGTISNVTLDEQGLIYTSSVRVDTRQLKKLNYTGTDLLGNKVYGERQLISGQERFFTDLAVDRNGIITAVDGQAGVIYQYDADGNILFAFGRKDEGYHKLGLLNAPVAIDVDSNQKIYVVDNTANAIFVYRPTEFAAHVLHAVNLTLDGKYLESEQLWREVLHLNTKYYSAHQGIGKSYYSKGEWEEAKKYFRFASSVNEYSQAYWHIRLNFMQTYFKPIVIAIAFIIVLYLVCRRLFAKRIGYWFKAHKSANGISQILQLLRILKHPVDGFAELRSKRKGTLITAILLLVLLYVVMIASKMISSFIFNPRETNHVDLAVTLLTLAVPFATWVISNYLVSSIFRGQGRFVDIVVGSSYAMLPYILFTVPIEIISNGFTLGEAAIYQFMKIAVLGWTGFLFVVCIKETHNFDLGEAIRNIILTVLFALALWILIFIFFGMNVQLFDFISQIFEELKFRV</sequence>
<feature type="transmembrane region" description="Helical" evidence="8">
    <location>
        <begin position="444"/>
        <end position="462"/>
    </location>
</feature>
<evidence type="ECO:0000256" key="3">
    <source>
        <dbReference type="ARBA" id="ARBA00022737"/>
    </source>
</evidence>
<comment type="subcellular location">
    <subcellularLocation>
        <location evidence="1">Membrane</location>
        <topology evidence="1">Multi-pass membrane protein</topology>
    </subcellularLocation>
</comment>
<name>A0A916ZG32_9BACL</name>
<feature type="signal peptide" evidence="9">
    <location>
        <begin position="1"/>
        <end position="26"/>
    </location>
</feature>
<organism evidence="11 12">
    <name type="scientific">Paenibacillus nasutitermitis</name>
    <dbReference type="NCBI Taxonomy" id="1652958"/>
    <lineage>
        <taxon>Bacteria</taxon>
        <taxon>Bacillati</taxon>
        <taxon>Bacillota</taxon>
        <taxon>Bacilli</taxon>
        <taxon>Bacillales</taxon>
        <taxon>Paenibacillaceae</taxon>
        <taxon>Paenibacillus</taxon>
    </lineage>
</organism>
<gene>
    <name evidence="11" type="ORF">GCM10010911_60170</name>
</gene>